<organism evidence="2 3">
    <name type="scientific">Wujia chipingensis</name>
    <dbReference type="NCBI Taxonomy" id="2763670"/>
    <lineage>
        <taxon>Bacteria</taxon>
        <taxon>Bacillati</taxon>
        <taxon>Bacillota</taxon>
        <taxon>Clostridia</taxon>
        <taxon>Lachnospirales</taxon>
        <taxon>Lachnospiraceae</taxon>
        <taxon>Wujia</taxon>
    </lineage>
</organism>
<accession>A0A7G9FQ53</accession>
<reference evidence="2 3" key="1">
    <citation type="submission" date="2020-08" db="EMBL/GenBank/DDBJ databases">
        <authorList>
            <person name="Liu C."/>
            <person name="Sun Q."/>
        </authorList>
    </citation>
    <scope>NUCLEOTIDE SEQUENCE [LARGE SCALE GENOMIC DNA]</scope>
    <source>
        <strain evidence="2 3">NSJ-4</strain>
    </source>
</reference>
<keyword evidence="3" id="KW-1185">Reference proteome</keyword>
<dbReference type="AlphaFoldDB" id="A0A7G9FQ53"/>
<dbReference type="KEGG" id="wcp:H9Q76_05270"/>
<gene>
    <name evidence="2" type="ORF">H9Q76_05270</name>
</gene>
<evidence type="ECO:0000313" key="3">
    <source>
        <dbReference type="Proteomes" id="UP000515819"/>
    </source>
</evidence>
<keyword evidence="1" id="KW-0472">Membrane</keyword>
<protein>
    <submittedName>
        <fullName evidence="2">Zinc ribbon domain-containing protein</fullName>
    </submittedName>
</protein>
<evidence type="ECO:0000313" key="2">
    <source>
        <dbReference type="EMBL" id="QNM00685.1"/>
    </source>
</evidence>
<dbReference type="Proteomes" id="UP000515819">
    <property type="component" value="Chromosome"/>
</dbReference>
<proteinExistence type="predicted"/>
<sequence>MYCKNCGNYIEKGQPVCPNCGSAQATAGKIIKRILLGMVICVLCVVIFGVAYFSYIEHKYSDGSNITNFLVGSSGSVLDDNDHINDIYIESEQQIEITSVFYEKFNEFSAIADIDLGIGYLTNVQVTLKVPILGSRQTDVKWDYCYSQKKYYADLKDEENTQKNYTEFEYKVEPEFTGRDIMNFIGVYDAYNVMQMGVTSITNTYDSFEYSVLWKYPNDGQIHQNWVRAEFDYANQQWVLKEPTAKMDNLLFSLIKKAGTFEIDTEYNQNDIVYIDLGGAGGAEIEE</sequence>
<dbReference type="RefSeq" id="WP_249321786.1">
    <property type="nucleotide sequence ID" value="NZ_CP060632.1"/>
</dbReference>
<keyword evidence="1" id="KW-0812">Transmembrane</keyword>
<name>A0A7G9FQ53_9FIRM</name>
<dbReference type="EMBL" id="CP060632">
    <property type="protein sequence ID" value="QNM00685.1"/>
    <property type="molecule type" value="Genomic_DNA"/>
</dbReference>
<feature type="transmembrane region" description="Helical" evidence="1">
    <location>
        <begin position="34"/>
        <end position="55"/>
    </location>
</feature>
<evidence type="ECO:0000256" key="1">
    <source>
        <dbReference type="SAM" id="Phobius"/>
    </source>
</evidence>
<keyword evidence="1" id="KW-1133">Transmembrane helix</keyword>